<dbReference type="Proteomes" id="UP000226431">
    <property type="component" value="Unassembled WGS sequence"/>
</dbReference>
<comment type="caution">
    <text evidence="2">The sequence shown here is derived from an EMBL/GenBank/DDBJ whole genome shotgun (WGS) entry which is preliminary data.</text>
</comment>
<evidence type="ECO:0000256" key="1">
    <source>
        <dbReference type="SAM" id="MobiDB-lite"/>
    </source>
</evidence>
<accession>A0A2C5YKY4</accession>
<feature type="compositionally biased region" description="Low complexity" evidence="1">
    <location>
        <begin position="59"/>
        <end position="72"/>
    </location>
</feature>
<keyword evidence="3" id="KW-1185">Reference proteome</keyword>
<organism evidence="2 3">
    <name type="scientific">Ophiocordyceps camponoti-rufipedis</name>
    <dbReference type="NCBI Taxonomy" id="2004952"/>
    <lineage>
        <taxon>Eukaryota</taxon>
        <taxon>Fungi</taxon>
        <taxon>Dikarya</taxon>
        <taxon>Ascomycota</taxon>
        <taxon>Pezizomycotina</taxon>
        <taxon>Sordariomycetes</taxon>
        <taxon>Hypocreomycetidae</taxon>
        <taxon>Hypocreales</taxon>
        <taxon>Ophiocordycipitaceae</taxon>
        <taxon>Ophiocordyceps</taxon>
    </lineage>
</organism>
<name>A0A2C5YKY4_9HYPO</name>
<proteinExistence type="predicted"/>
<dbReference type="AlphaFoldDB" id="A0A2C5YKY4"/>
<feature type="compositionally biased region" description="Basic and acidic residues" evidence="1">
    <location>
        <begin position="306"/>
        <end position="317"/>
    </location>
</feature>
<feature type="compositionally biased region" description="Polar residues" evidence="1">
    <location>
        <begin position="243"/>
        <end position="264"/>
    </location>
</feature>
<feature type="compositionally biased region" description="Basic and acidic residues" evidence="1">
    <location>
        <begin position="73"/>
        <end position="82"/>
    </location>
</feature>
<reference evidence="2 3" key="1">
    <citation type="submission" date="2017-06" db="EMBL/GenBank/DDBJ databases">
        <title>Ant-infecting Ophiocordyceps genomes reveal a high diversity of potential behavioral manipulation genes and a possible major role for enterotoxins.</title>
        <authorList>
            <person name="De Bekker C."/>
            <person name="Evans H.C."/>
            <person name="Brachmann A."/>
            <person name="Hughes D.P."/>
        </authorList>
    </citation>
    <scope>NUCLEOTIDE SEQUENCE [LARGE SCALE GENOMIC DNA]</scope>
    <source>
        <strain evidence="2 3">Map16</strain>
    </source>
</reference>
<sequence length="589" mass="66185">MDRHHHIRSWLHHLETPDRLSPDQPAVAHQPSSWQPHHLLATDARPATRDTQSPSLFVRDSPLLSLSSASRPSEPRCEDYGRKPRRKTRPDRYDTVKRKTPSAAAGESRPKKRKKKTREGRLRSEREVMDNFASRAIASDRLTLKPNLRPGSFLNGRSSAAAQPADLAFYHLADVARPHQGAHRPRESKATRDLQDDADFFANIKANQRKHAIVIGSDRLDNPATCTSRPPTASHADTADYGATSSQKAVLGRGSNTSSPSTASGRVATPASRRRIPEWRFIDDTGHRSPVACNDVDDQRRRHRDRQGLVDAKRASNRDQGVMTEARRPTYEDKGVMVSPGFSRGLTSEARRPHGHALLHTERTNRDGVKQRFEDHGTAQPPPAPEVQSSVAISQVAEPAVSGPRPVTHDGVAQFRGYLTFNRLEPRSTSDGHHDFRPPGHLIAPRPRRPWLSMSDPNSGVDWKPQPQRHFARGSPEDTLRPQQPIYEPQELIARLDRKAQFQFEASLYYDGTHKDEGGLVDRHEIDLHLHEVNRKPAARTSAREEPHGNARPRAKIGSPWARPPRRCHGTHDEGTANLTEFWRPNCLM</sequence>
<feature type="compositionally biased region" description="Basic and acidic residues" evidence="1">
    <location>
        <begin position="275"/>
        <end position="287"/>
    </location>
</feature>
<feature type="region of interest" description="Disordered" evidence="1">
    <location>
        <begin position="220"/>
        <end position="368"/>
    </location>
</feature>
<feature type="compositionally biased region" description="Basic and acidic residues" evidence="1">
    <location>
        <begin position="325"/>
        <end position="335"/>
    </location>
</feature>
<dbReference type="EMBL" id="NJES01000658">
    <property type="protein sequence ID" value="PHH70175.1"/>
    <property type="molecule type" value="Genomic_DNA"/>
</dbReference>
<evidence type="ECO:0000313" key="3">
    <source>
        <dbReference type="Proteomes" id="UP000226431"/>
    </source>
</evidence>
<dbReference type="OrthoDB" id="2537141at2759"/>
<protein>
    <submittedName>
        <fullName evidence="2">Uncharacterized protein</fullName>
    </submittedName>
</protein>
<dbReference type="STRING" id="2004952.A0A2C5YKY4"/>
<feature type="region of interest" description="Disordered" evidence="1">
    <location>
        <begin position="535"/>
        <end position="568"/>
    </location>
</feature>
<feature type="compositionally biased region" description="Basic and acidic residues" evidence="1">
    <location>
        <begin position="428"/>
        <end position="438"/>
    </location>
</feature>
<feature type="region of interest" description="Disordered" evidence="1">
    <location>
        <begin position="428"/>
        <end position="482"/>
    </location>
</feature>
<feature type="region of interest" description="Disordered" evidence="1">
    <location>
        <begin position="16"/>
        <end position="125"/>
    </location>
</feature>
<feature type="compositionally biased region" description="Basic and acidic residues" evidence="1">
    <location>
        <begin position="359"/>
        <end position="368"/>
    </location>
</feature>
<evidence type="ECO:0000313" key="2">
    <source>
        <dbReference type="EMBL" id="PHH70175.1"/>
    </source>
</evidence>
<gene>
    <name evidence="2" type="ORF">CDD80_6180</name>
</gene>